<dbReference type="PANTHER" id="PTHR42982">
    <property type="entry name" value="SEC-INDEPENDENT PROTEIN TRANSLOCASE PROTEIN TATA"/>
    <property type="match status" value="1"/>
</dbReference>
<keyword evidence="6 9" id="KW-1133">Transmembrane helix</keyword>
<organism evidence="11 12">
    <name type="scientific">Nocardia aurantiaca</name>
    <dbReference type="NCBI Taxonomy" id="2675850"/>
    <lineage>
        <taxon>Bacteria</taxon>
        <taxon>Bacillati</taxon>
        <taxon>Actinomycetota</taxon>
        <taxon>Actinomycetes</taxon>
        <taxon>Mycobacteriales</taxon>
        <taxon>Nocardiaceae</taxon>
        <taxon>Nocardia</taxon>
    </lineage>
</organism>
<dbReference type="PANTHER" id="PTHR42982:SF8">
    <property type="entry name" value="SEC-INDEPENDENT PROTEIN TRANSLOCASE PROTEIN TATA"/>
    <property type="match status" value="1"/>
</dbReference>
<reference evidence="11 12" key="1">
    <citation type="submission" date="2019-11" db="EMBL/GenBank/DDBJ databases">
        <title>Nocardia sp. nov. CT2-14 isolated from soil.</title>
        <authorList>
            <person name="Kanchanasin P."/>
            <person name="Tanasupawat S."/>
            <person name="Yuki M."/>
            <person name="Kudo T."/>
        </authorList>
    </citation>
    <scope>NUCLEOTIDE SEQUENCE [LARGE SCALE GENOMIC DNA]</scope>
    <source>
        <strain evidence="11 12">CT2-14</strain>
    </source>
</reference>
<evidence type="ECO:0000256" key="4">
    <source>
        <dbReference type="ARBA" id="ARBA00022692"/>
    </source>
</evidence>
<keyword evidence="3 9" id="KW-1003">Cell membrane</keyword>
<feature type="transmembrane region" description="Helical" evidence="9">
    <location>
        <begin position="6"/>
        <end position="23"/>
    </location>
</feature>
<dbReference type="AlphaFoldDB" id="A0A6I3KU96"/>
<comment type="similarity">
    <text evidence="9">Belongs to the TatA/E family.</text>
</comment>
<name>A0A6I3KU96_9NOCA</name>
<dbReference type="InterPro" id="IPR003369">
    <property type="entry name" value="TatA/B/E"/>
</dbReference>
<dbReference type="NCBIfam" id="NF001854">
    <property type="entry name" value="PRK00575.1"/>
    <property type="match status" value="1"/>
</dbReference>
<dbReference type="Pfam" id="PF02416">
    <property type="entry name" value="TatA_B_E"/>
    <property type="match status" value="1"/>
</dbReference>
<keyword evidence="12" id="KW-1185">Reference proteome</keyword>
<evidence type="ECO:0000256" key="1">
    <source>
        <dbReference type="ARBA" id="ARBA00004162"/>
    </source>
</evidence>
<keyword evidence="5 9" id="KW-0653">Protein transport</keyword>
<evidence type="ECO:0000313" key="11">
    <source>
        <dbReference type="EMBL" id="MTE14383.1"/>
    </source>
</evidence>
<feature type="region of interest" description="Disordered" evidence="10">
    <location>
        <begin position="44"/>
        <end position="92"/>
    </location>
</feature>
<dbReference type="Gene3D" id="1.20.5.3310">
    <property type="match status" value="1"/>
</dbReference>
<evidence type="ECO:0000256" key="5">
    <source>
        <dbReference type="ARBA" id="ARBA00022927"/>
    </source>
</evidence>
<dbReference type="HAMAP" id="MF_00236">
    <property type="entry name" value="TatA_E"/>
    <property type="match status" value="1"/>
</dbReference>
<feature type="compositionally biased region" description="Pro residues" evidence="10">
    <location>
        <begin position="65"/>
        <end position="83"/>
    </location>
</feature>
<keyword evidence="2 9" id="KW-0813">Transport</keyword>
<comment type="subunit">
    <text evidence="9">The Tat system comprises two distinct complexes: a TatABC complex, containing multiple copies of TatA, TatB and TatC subunits, and a separate TatA complex, containing only TatA subunits. Substrates initially bind to the TatABC complex, which probably triggers association of the separate TatA complex to form the active translocon.</text>
</comment>
<comment type="subcellular location">
    <subcellularLocation>
        <location evidence="1 9">Cell membrane</location>
        <topology evidence="1 9">Single-pass membrane protein</topology>
    </subcellularLocation>
</comment>
<proteinExistence type="inferred from homology"/>
<dbReference type="GO" id="GO:0033281">
    <property type="term" value="C:TAT protein transport complex"/>
    <property type="evidence" value="ECO:0007669"/>
    <property type="project" value="UniProtKB-UniRule"/>
</dbReference>
<comment type="function">
    <text evidence="9">Part of the twin-arginine translocation (Tat) system that transports large folded proteins containing a characteristic twin-arginine motif in their signal peptide across membranes. TatA could form the protein-conducting channel of the Tat system.</text>
</comment>
<comment type="caution">
    <text evidence="11">The sequence shown here is derived from an EMBL/GenBank/DDBJ whole genome shotgun (WGS) entry which is preliminary data.</text>
</comment>
<keyword evidence="4 9" id="KW-0812">Transmembrane</keyword>
<sequence>MTGAISPWHLLIVVLIFLLFFGSKRMPDAARSLGRSMRIFKTEVSQMQNEGKTGEAAPEAQAQPVQPPAQLPPAQPVQPPASAPQPNDQQKA</sequence>
<dbReference type="NCBIfam" id="TIGR01411">
    <property type="entry name" value="tatAE"/>
    <property type="match status" value="1"/>
</dbReference>
<dbReference type="InterPro" id="IPR006312">
    <property type="entry name" value="TatA/E"/>
</dbReference>
<dbReference type="EMBL" id="WMBB01000007">
    <property type="protein sequence ID" value="MTE14383.1"/>
    <property type="molecule type" value="Genomic_DNA"/>
</dbReference>
<keyword evidence="7 9" id="KW-0811">Translocation</keyword>
<dbReference type="RefSeq" id="WP_154788833.1">
    <property type="nucleotide sequence ID" value="NZ_WMBB01000007.1"/>
</dbReference>
<evidence type="ECO:0000313" key="12">
    <source>
        <dbReference type="Proteomes" id="UP000432464"/>
    </source>
</evidence>
<evidence type="ECO:0000256" key="3">
    <source>
        <dbReference type="ARBA" id="ARBA00022475"/>
    </source>
</evidence>
<evidence type="ECO:0000256" key="9">
    <source>
        <dbReference type="HAMAP-Rule" id="MF_00236"/>
    </source>
</evidence>
<accession>A0A6I3KU96</accession>
<evidence type="ECO:0000256" key="8">
    <source>
        <dbReference type="ARBA" id="ARBA00023136"/>
    </source>
</evidence>
<gene>
    <name evidence="9 11" type="primary">tatA</name>
    <name evidence="11" type="ORF">GLP40_16640</name>
</gene>
<dbReference type="GO" id="GO:0008320">
    <property type="term" value="F:protein transmembrane transporter activity"/>
    <property type="evidence" value="ECO:0007669"/>
    <property type="project" value="UniProtKB-UniRule"/>
</dbReference>
<protein>
    <recommendedName>
        <fullName evidence="9">Sec-independent protein translocase protein TatA</fullName>
    </recommendedName>
</protein>
<evidence type="ECO:0000256" key="10">
    <source>
        <dbReference type="SAM" id="MobiDB-lite"/>
    </source>
</evidence>
<dbReference type="Proteomes" id="UP000432464">
    <property type="component" value="Unassembled WGS sequence"/>
</dbReference>
<evidence type="ECO:0000256" key="6">
    <source>
        <dbReference type="ARBA" id="ARBA00022989"/>
    </source>
</evidence>
<dbReference type="GO" id="GO:0043953">
    <property type="term" value="P:protein transport by the Tat complex"/>
    <property type="evidence" value="ECO:0007669"/>
    <property type="project" value="UniProtKB-UniRule"/>
</dbReference>
<keyword evidence="8 9" id="KW-0472">Membrane</keyword>
<evidence type="ECO:0000256" key="2">
    <source>
        <dbReference type="ARBA" id="ARBA00022448"/>
    </source>
</evidence>
<evidence type="ECO:0000256" key="7">
    <source>
        <dbReference type="ARBA" id="ARBA00023010"/>
    </source>
</evidence>